<evidence type="ECO:0000256" key="2">
    <source>
        <dbReference type="SAM" id="Phobius"/>
    </source>
</evidence>
<dbReference type="Proteomes" id="UP000595070">
    <property type="component" value="Chromosome"/>
</dbReference>
<evidence type="ECO:0000313" key="3">
    <source>
        <dbReference type="EMBL" id="QOQ88723.1"/>
    </source>
</evidence>
<reference evidence="3 4" key="1">
    <citation type="submission" date="2020-10" db="EMBL/GenBank/DDBJ databases">
        <title>Campylobacter and Helicobacter PacBio genomes.</title>
        <authorList>
            <person name="Lane C."/>
        </authorList>
    </citation>
    <scope>NUCLEOTIDE SEQUENCE [LARGE SCALE GENOMIC DNA]</scope>
    <source>
        <strain evidence="3 4">2016D-0074</strain>
    </source>
</reference>
<keyword evidence="2" id="KW-1133">Transmembrane helix</keyword>
<keyword evidence="2" id="KW-0812">Transmembrane</keyword>
<gene>
    <name evidence="3" type="ORF">IMC75_07235</name>
</gene>
<proteinExistence type="predicted"/>
<feature type="transmembrane region" description="Helical" evidence="2">
    <location>
        <begin position="27"/>
        <end position="46"/>
    </location>
</feature>
<name>A0ABX6TTS3_9BACT</name>
<evidence type="ECO:0000256" key="1">
    <source>
        <dbReference type="SAM" id="Coils"/>
    </source>
</evidence>
<keyword evidence="2" id="KW-0472">Membrane</keyword>
<accession>A0ABX6TTS3</accession>
<organism evidence="3 4">
    <name type="scientific">Campylobacter peloridis</name>
    <dbReference type="NCBI Taxonomy" id="488546"/>
    <lineage>
        <taxon>Bacteria</taxon>
        <taxon>Pseudomonadati</taxon>
        <taxon>Campylobacterota</taxon>
        <taxon>Epsilonproteobacteria</taxon>
        <taxon>Campylobacterales</taxon>
        <taxon>Campylobacteraceae</taxon>
        <taxon>Campylobacter</taxon>
    </lineage>
</organism>
<keyword evidence="4" id="KW-1185">Reference proteome</keyword>
<keyword evidence="1" id="KW-0175">Coiled coil</keyword>
<dbReference type="RefSeq" id="WP_044598746.1">
    <property type="nucleotide sequence ID" value="NZ_CP063079.1"/>
</dbReference>
<protein>
    <submittedName>
        <fullName evidence="3">Uncharacterized protein</fullName>
    </submittedName>
</protein>
<feature type="coiled-coil region" evidence="1">
    <location>
        <begin position="47"/>
        <end position="117"/>
    </location>
</feature>
<sequence length="183" mass="22115">MEKLTYFLKNIFEILENYLLGLSQREYRLILLLSFIFGIFIVYISVYDNLETQKYILKENLNSLQEKYKQNKEEIAEYNQDFDYDEFNTQDIFSVLNKDYQEVLSDIEKKLNHTQVKNLQIQTNKYKDKNFTFYELKLNYISSFSSLMEFLNQLDDNVKVRKLDITKNENDLKISIILIFVLI</sequence>
<dbReference type="EMBL" id="CP063079">
    <property type="protein sequence ID" value="QOQ88723.1"/>
    <property type="molecule type" value="Genomic_DNA"/>
</dbReference>
<evidence type="ECO:0000313" key="4">
    <source>
        <dbReference type="Proteomes" id="UP000595070"/>
    </source>
</evidence>